<evidence type="ECO:0000256" key="3">
    <source>
        <dbReference type="ARBA" id="ARBA00023002"/>
    </source>
</evidence>
<dbReference type="InterPro" id="IPR036291">
    <property type="entry name" value="NAD(P)-bd_dom_sf"/>
</dbReference>
<proteinExistence type="inferred from homology"/>
<evidence type="ECO:0000313" key="5">
    <source>
        <dbReference type="Proteomes" id="UP000683000"/>
    </source>
</evidence>
<dbReference type="Proteomes" id="UP000683000">
    <property type="component" value="Unassembled WGS sequence"/>
</dbReference>
<name>A0A8I2YG48_9AGAM</name>
<dbReference type="Gene3D" id="3.40.50.720">
    <property type="entry name" value="NAD(P)-binding Rossmann-like Domain"/>
    <property type="match status" value="1"/>
</dbReference>
<dbReference type="OrthoDB" id="498125at2759"/>
<dbReference type="Pfam" id="PF13561">
    <property type="entry name" value="adh_short_C2"/>
    <property type="match status" value="1"/>
</dbReference>
<dbReference type="EMBL" id="JAGFBS010000038">
    <property type="protein sequence ID" value="KAG6371235.1"/>
    <property type="molecule type" value="Genomic_DNA"/>
</dbReference>
<dbReference type="GO" id="GO:0016491">
    <property type="term" value="F:oxidoreductase activity"/>
    <property type="evidence" value="ECO:0007669"/>
    <property type="project" value="UniProtKB-KW"/>
</dbReference>
<accession>A0A8I2YG48</accession>
<keyword evidence="5" id="KW-1185">Reference proteome</keyword>
<gene>
    <name evidence="4" type="ORF">JVT61DRAFT_9860</name>
</gene>
<dbReference type="AlphaFoldDB" id="A0A8I2YG48"/>
<sequence length="134" mass="13998">MIEQGRGGRIIGASSISGRLGKPLLSAYCASKFAIRGLTQAAALELAPHNITVNCYAPGQIKTPMTAGMSDPDGDFAKADPAMVDIWKGRAATRGLKYDGQPEDIASLVSYLASKEAHFINGQSITVDGGMVLS</sequence>
<reference evidence="4" key="1">
    <citation type="submission" date="2021-03" db="EMBL/GenBank/DDBJ databases">
        <title>Evolutionary innovations through gain and loss of genes in the ectomycorrhizal Boletales.</title>
        <authorList>
            <person name="Wu G."/>
            <person name="Miyauchi S."/>
            <person name="Morin E."/>
            <person name="Yang Z.-L."/>
            <person name="Xu J."/>
            <person name="Martin F.M."/>
        </authorList>
    </citation>
    <scope>NUCLEOTIDE SEQUENCE</scope>
    <source>
        <strain evidence="4">BR01</strain>
    </source>
</reference>
<evidence type="ECO:0000313" key="4">
    <source>
        <dbReference type="EMBL" id="KAG6371235.1"/>
    </source>
</evidence>
<protein>
    <submittedName>
        <fullName evidence="4">Uncharacterized protein</fullName>
    </submittedName>
</protein>
<keyword evidence="2" id="KW-0521">NADP</keyword>
<keyword evidence="3" id="KW-0560">Oxidoreductase</keyword>
<evidence type="ECO:0000256" key="2">
    <source>
        <dbReference type="ARBA" id="ARBA00022857"/>
    </source>
</evidence>
<dbReference type="PROSITE" id="PS00061">
    <property type="entry name" value="ADH_SHORT"/>
    <property type="match status" value="1"/>
</dbReference>
<dbReference type="InterPro" id="IPR020904">
    <property type="entry name" value="Sc_DH/Rdtase_CS"/>
</dbReference>
<evidence type="ECO:0000256" key="1">
    <source>
        <dbReference type="ARBA" id="ARBA00006484"/>
    </source>
</evidence>
<dbReference type="InterPro" id="IPR002347">
    <property type="entry name" value="SDR_fam"/>
</dbReference>
<comment type="similarity">
    <text evidence="1">Belongs to the short-chain dehydrogenases/reductases (SDR) family.</text>
</comment>
<dbReference type="PANTHER" id="PTHR24321:SF8">
    <property type="entry name" value="ESTRADIOL 17-BETA-DEHYDROGENASE 8-RELATED"/>
    <property type="match status" value="1"/>
</dbReference>
<comment type="caution">
    <text evidence="4">The sequence shown here is derived from an EMBL/GenBank/DDBJ whole genome shotgun (WGS) entry which is preliminary data.</text>
</comment>
<dbReference type="SUPFAM" id="SSF51735">
    <property type="entry name" value="NAD(P)-binding Rossmann-fold domains"/>
    <property type="match status" value="1"/>
</dbReference>
<organism evidence="4 5">
    <name type="scientific">Boletus reticuloceps</name>
    <dbReference type="NCBI Taxonomy" id="495285"/>
    <lineage>
        <taxon>Eukaryota</taxon>
        <taxon>Fungi</taxon>
        <taxon>Dikarya</taxon>
        <taxon>Basidiomycota</taxon>
        <taxon>Agaricomycotina</taxon>
        <taxon>Agaricomycetes</taxon>
        <taxon>Agaricomycetidae</taxon>
        <taxon>Boletales</taxon>
        <taxon>Boletineae</taxon>
        <taxon>Boletaceae</taxon>
        <taxon>Boletoideae</taxon>
        <taxon>Boletus</taxon>
    </lineage>
</organism>
<dbReference type="PRINTS" id="PR00081">
    <property type="entry name" value="GDHRDH"/>
</dbReference>
<dbReference type="PANTHER" id="PTHR24321">
    <property type="entry name" value="DEHYDROGENASES, SHORT CHAIN"/>
    <property type="match status" value="1"/>
</dbReference>